<dbReference type="AlphaFoldDB" id="A0A8H7CMY1"/>
<gene>
    <name evidence="4" type="ORF">MSAN_01496000</name>
    <name evidence="3" type="ORF">MSAN_01948800</name>
    <name evidence="2" type="ORF">MSAN_02138700</name>
</gene>
<reference evidence="3" key="1">
    <citation type="submission" date="2020-05" db="EMBL/GenBank/DDBJ databases">
        <title>Mycena genomes resolve the evolution of fungal bioluminescence.</title>
        <authorList>
            <person name="Tsai I.J."/>
        </authorList>
    </citation>
    <scope>NUCLEOTIDE SEQUENCE</scope>
    <source>
        <strain evidence="3">160909Yilan</strain>
    </source>
</reference>
<evidence type="ECO:0000313" key="2">
    <source>
        <dbReference type="EMBL" id="KAF7340666.1"/>
    </source>
</evidence>
<comment type="caution">
    <text evidence="3">The sequence shown here is derived from an EMBL/GenBank/DDBJ whole genome shotgun (WGS) entry which is preliminary data.</text>
</comment>
<organism evidence="3 5">
    <name type="scientific">Mycena sanguinolenta</name>
    <dbReference type="NCBI Taxonomy" id="230812"/>
    <lineage>
        <taxon>Eukaryota</taxon>
        <taxon>Fungi</taxon>
        <taxon>Dikarya</taxon>
        <taxon>Basidiomycota</taxon>
        <taxon>Agaricomycotina</taxon>
        <taxon>Agaricomycetes</taxon>
        <taxon>Agaricomycetidae</taxon>
        <taxon>Agaricales</taxon>
        <taxon>Marasmiineae</taxon>
        <taxon>Mycenaceae</taxon>
        <taxon>Mycena</taxon>
    </lineage>
</organism>
<dbReference type="EMBL" id="JACAZH010000022">
    <property type="protein sequence ID" value="KAF7343689.1"/>
    <property type="molecule type" value="Genomic_DNA"/>
</dbReference>
<evidence type="ECO:0000313" key="4">
    <source>
        <dbReference type="EMBL" id="KAF7355780.1"/>
    </source>
</evidence>
<proteinExistence type="predicted"/>
<sequence>MCFGRREAVAMLYLGVNKQPSPHSSPSAQSAGLFAPRPTKQSSETLQKQERTSEEFFWQKFTQQPGYDPRKPLSRSYSTFVTPTCLPRATFPERSMADGILDVTNPLNVPSVLVMIGAVLCFVLGRVSAHLPDLYRKMHPKACYKSLKRLEAATRVQMLEATDEELEVEMGETGRRREEKTTRMQQRMLLAETPAASKICCDHAQWPRTVLFRVTKWRTVRHLEWRLEAAYYKVQGHLEIMGRTPLYGVPDEDAD</sequence>
<dbReference type="EMBL" id="JACAZH010000030">
    <property type="protein sequence ID" value="KAF7340666.1"/>
    <property type="molecule type" value="Genomic_DNA"/>
</dbReference>
<dbReference type="EMBL" id="JACAZH010000011">
    <property type="protein sequence ID" value="KAF7355780.1"/>
    <property type="molecule type" value="Genomic_DNA"/>
</dbReference>
<evidence type="ECO:0000313" key="3">
    <source>
        <dbReference type="EMBL" id="KAF7343689.1"/>
    </source>
</evidence>
<accession>A0A8H7CMY1</accession>
<feature type="region of interest" description="Disordered" evidence="1">
    <location>
        <begin position="18"/>
        <end position="49"/>
    </location>
</feature>
<feature type="compositionally biased region" description="Low complexity" evidence="1">
    <location>
        <begin position="19"/>
        <end position="31"/>
    </location>
</feature>
<protein>
    <submittedName>
        <fullName evidence="3">Uncharacterized protein</fullName>
    </submittedName>
</protein>
<dbReference type="OrthoDB" id="3120098at2759"/>
<evidence type="ECO:0000256" key="1">
    <source>
        <dbReference type="SAM" id="MobiDB-lite"/>
    </source>
</evidence>
<dbReference type="Proteomes" id="UP000623467">
    <property type="component" value="Unassembled WGS sequence"/>
</dbReference>
<name>A0A8H7CMY1_9AGAR</name>
<keyword evidence="5" id="KW-1185">Reference proteome</keyword>
<evidence type="ECO:0000313" key="5">
    <source>
        <dbReference type="Proteomes" id="UP000623467"/>
    </source>
</evidence>